<name>A0A7M7N7U5_STRPU</name>
<dbReference type="FunCoup" id="A0A7M7N7U5">
    <property type="interactions" value="9"/>
</dbReference>
<keyword evidence="2" id="KW-1185">Reference proteome</keyword>
<dbReference type="Gene3D" id="3.50.7.10">
    <property type="entry name" value="GroEL"/>
    <property type="match status" value="1"/>
</dbReference>
<dbReference type="KEGG" id="spu:115917934"/>
<dbReference type="InterPro" id="IPR027413">
    <property type="entry name" value="GROEL-like_equatorial_sf"/>
</dbReference>
<evidence type="ECO:0000313" key="1">
    <source>
        <dbReference type="EnsemblMetazoa" id="XP_030831818"/>
    </source>
</evidence>
<dbReference type="GO" id="GO:0005524">
    <property type="term" value="F:ATP binding"/>
    <property type="evidence" value="ECO:0007669"/>
    <property type="project" value="InterPro"/>
</dbReference>
<organism evidence="1 2">
    <name type="scientific">Strongylocentrotus purpuratus</name>
    <name type="common">Purple sea urchin</name>
    <dbReference type="NCBI Taxonomy" id="7668"/>
    <lineage>
        <taxon>Eukaryota</taxon>
        <taxon>Metazoa</taxon>
        <taxon>Echinodermata</taxon>
        <taxon>Eleutherozoa</taxon>
        <taxon>Echinozoa</taxon>
        <taxon>Echinoidea</taxon>
        <taxon>Euechinoidea</taxon>
        <taxon>Echinacea</taxon>
        <taxon>Camarodonta</taxon>
        <taxon>Echinidea</taxon>
        <taxon>Strongylocentrotidae</taxon>
        <taxon>Strongylocentrotus</taxon>
    </lineage>
</organism>
<dbReference type="Gene3D" id="1.10.560.10">
    <property type="entry name" value="GroEL-like equatorial domain"/>
    <property type="match status" value="2"/>
</dbReference>
<dbReference type="InterPro" id="IPR002423">
    <property type="entry name" value="Cpn60/GroEL/TCP-1"/>
</dbReference>
<dbReference type="SUPFAM" id="SSF48592">
    <property type="entry name" value="GroEL equatorial domain-like"/>
    <property type="match status" value="1"/>
</dbReference>
<dbReference type="OMA" id="LQCVNRL"/>
<reference evidence="2" key="1">
    <citation type="submission" date="2015-02" db="EMBL/GenBank/DDBJ databases">
        <title>Genome sequencing for Strongylocentrotus purpuratus.</title>
        <authorList>
            <person name="Murali S."/>
            <person name="Liu Y."/>
            <person name="Vee V."/>
            <person name="English A."/>
            <person name="Wang M."/>
            <person name="Skinner E."/>
            <person name="Han Y."/>
            <person name="Muzny D.M."/>
            <person name="Worley K.C."/>
            <person name="Gibbs R.A."/>
        </authorList>
    </citation>
    <scope>NUCLEOTIDE SEQUENCE</scope>
</reference>
<proteinExistence type="predicted"/>
<dbReference type="InterPro" id="IPR027409">
    <property type="entry name" value="GroEL-like_apical_dom_sf"/>
</dbReference>
<dbReference type="SUPFAM" id="SSF52029">
    <property type="entry name" value="GroEL apical domain-like"/>
    <property type="match status" value="1"/>
</dbReference>
<dbReference type="PANTHER" id="PTHR14667:SF2">
    <property type="entry name" value="BARDET-BIEDL SYNDROME 10 PROTEIN"/>
    <property type="match status" value="1"/>
</dbReference>
<dbReference type="PANTHER" id="PTHR14667">
    <property type="entry name" value="BARDET-BIEDL SYNDROME 10 PROTEIN"/>
    <property type="match status" value="1"/>
</dbReference>
<dbReference type="InterPro" id="IPR042619">
    <property type="entry name" value="BBS10"/>
</dbReference>
<dbReference type="AlphaFoldDB" id="A0A7M7N7U5"/>
<dbReference type="GO" id="GO:0051131">
    <property type="term" value="P:chaperone-mediated protein complex assembly"/>
    <property type="evidence" value="ECO:0000318"/>
    <property type="project" value="GO_Central"/>
</dbReference>
<accession>A0A7M7N7U5</accession>
<reference evidence="1" key="2">
    <citation type="submission" date="2021-01" db="UniProtKB">
        <authorList>
            <consortium name="EnsemblMetazoa"/>
        </authorList>
    </citation>
    <scope>IDENTIFICATION</scope>
</reference>
<dbReference type="EnsemblMetazoa" id="XM_030975958">
    <property type="protein sequence ID" value="XP_030831818"/>
    <property type="gene ID" value="LOC115917934"/>
</dbReference>
<dbReference type="Proteomes" id="UP000007110">
    <property type="component" value="Unassembled WGS sequence"/>
</dbReference>
<dbReference type="OrthoDB" id="9393833at2759"/>
<evidence type="ECO:0000313" key="2">
    <source>
        <dbReference type="Proteomes" id="UP000007110"/>
    </source>
</evidence>
<sequence length="633" mass="69499">MANQVPVNIQSSLAICTSLASLVQKSYGANAQLVMYTTSTGKVLLTSDGSSILGALHVSHPIGRWLIDRIVTFGHHTGDHTKSFLLLARNILDEISHELSSSVNGLSLRCETVQREQVIQLVKALRVVVQEILPQKILPALMAKSQCFSALDLKAINTFGENLIHTYLHGRISFKQASFMSKLLWKFINGYAGSSEASVSSLRGAAIALQDNFCVASIEAVGLPIESSDIKEGIVLSRCFAKHLNERKGGEERRIIIFGFDPSKMTLESNATISARTVEALVHSMQHTRLQMMRIVNLLQDKNVSVVLFSECVSAAFLSLLDHASITVIQAVPIEELQRLSHVAGINILYEIPRELDASCTVMAEEVKEVTLGKHRYSHIIIRSGPGEGHLVLCAPSEAMCRVLSQAALGAIRCVKVWLDADDGTISRSVGSECIGSKDQSKNAPLKVEPSEISCMKHEQSKPSKLHLSQSVCNANIAGCGKETEVQTGYLISGGGAAEFIARNVLTQSLPAYKDDYFQYATINIICNALLCIPRTIYHNSFAAQSKDNRSFIKIIYDVQRRCESQTSEAWGIDGKTGEACYMFNRGVVEVLTGKYLLWCNVIETLIELLNMDIIIPVQRILKDAESEDEDDD</sequence>
<dbReference type="InParanoid" id="A0A7M7N7U5"/>
<dbReference type="Pfam" id="PF00118">
    <property type="entry name" value="Cpn60_TCP1"/>
    <property type="match status" value="2"/>
</dbReference>
<dbReference type="GeneID" id="115917934"/>
<dbReference type="RefSeq" id="XP_030831818.1">
    <property type="nucleotide sequence ID" value="XM_030975958.1"/>
</dbReference>
<protein>
    <submittedName>
        <fullName evidence="1">Uncharacterized protein</fullName>
    </submittedName>
</protein>